<proteinExistence type="inferred from homology"/>
<keyword evidence="2 4" id="KW-0547">Nucleotide-binding</keyword>
<dbReference type="GO" id="GO:0005524">
    <property type="term" value="F:ATP binding"/>
    <property type="evidence" value="ECO:0007669"/>
    <property type="project" value="UniProtKB-KW"/>
</dbReference>
<dbReference type="SUPFAM" id="SSF100950">
    <property type="entry name" value="NagB/RpiA/CoA transferase-like"/>
    <property type="match status" value="1"/>
</dbReference>
<reference evidence="6 7" key="1">
    <citation type="submission" date="2020-04" db="EMBL/GenBank/DDBJ databases">
        <title>Genome-Wide Identification of 5-Methylcytosine Sites in Bacterial Genomes By High-Throughput Sequencing of MspJI Restriction Fragments.</title>
        <authorList>
            <person name="Wu V."/>
        </authorList>
    </citation>
    <scope>NUCLEOTIDE SEQUENCE [LARGE SCALE GENOMIC DNA]</scope>
    <source>
        <strain evidence="6 7">CCAP 1403/13f</strain>
    </source>
</reference>
<name>A0A6H2BX19_DOLFA</name>
<evidence type="ECO:0000256" key="3">
    <source>
        <dbReference type="ARBA" id="ARBA00022840"/>
    </source>
</evidence>
<protein>
    <recommendedName>
        <fullName evidence="5">5-formyltetrahydrofolate cyclo-ligase</fullName>
        <ecNumber evidence="5">6.3.3.2</ecNumber>
    </recommendedName>
</protein>
<dbReference type="GO" id="GO:0009396">
    <property type="term" value="P:folic acid-containing compound biosynthetic process"/>
    <property type="evidence" value="ECO:0007669"/>
    <property type="project" value="TreeGrafter"/>
</dbReference>
<dbReference type="NCBIfam" id="TIGR02727">
    <property type="entry name" value="MTHFS_bact"/>
    <property type="match status" value="1"/>
</dbReference>
<dbReference type="InterPro" id="IPR002698">
    <property type="entry name" value="FTHF_cligase"/>
</dbReference>
<reference evidence="6 7" key="2">
    <citation type="submission" date="2020-04" db="EMBL/GenBank/DDBJ databases">
        <authorList>
            <person name="Fomenkov A."/>
            <person name="Anton B.P."/>
            <person name="Roberts R.J."/>
        </authorList>
    </citation>
    <scope>NUCLEOTIDE SEQUENCE [LARGE SCALE GENOMIC DNA]</scope>
    <source>
        <strain evidence="6 7">CCAP 1403/13f</strain>
    </source>
</reference>
<accession>A0A6H2BX19</accession>
<dbReference type="GO" id="GO:0030272">
    <property type="term" value="F:5-formyltetrahydrofolate cyclo-ligase activity"/>
    <property type="evidence" value="ECO:0007669"/>
    <property type="project" value="UniProtKB-EC"/>
</dbReference>
<evidence type="ECO:0000313" key="7">
    <source>
        <dbReference type="Proteomes" id="UP000502433"/>
    </source>
</evidence>
<dbReference type="KEGG" id="dfs:HGD76_05650"/>
<feature type="binding site" evidence="4">
    <location>
        <begin position="130"/>
        <end position="138"/>
    </location>
    <ligand>
        <name>ATP</name>
        <dbReference type="ChEBI" id="CHEBI:30616"/>
    </ligand>
</feature>
<organism evidence="6 7">
    <name type="scientific">Dolichospermum flos-aquae CCAP 1403/13F</name>
    <dbReference type="NCBI Taxonomy" id="315271"/>
    <lineage>
        <taxon>Bacteria</taxon>
        <taxon>Bacillati</taxon>
        <taxon>Cyanobacteriota</taxon>
        <taxon>Cyanophyceae</taxon>
        <taxon>Nostocales</taxon>
        <taxon>Aphanizomenonaceae</taxon>
        <taxon>Dolichospermum</taxon>
    </lineage>
</organism>
<comment type="similarity">
    <text evidence="1 5">Belongs to the 5-formyltetrahydrofolate cyclo-ligase family.</text>
</comment>
<evidence type="ECO:0000313" key="6">
    <source>
        <dbReference type="EMBL" id="QJB43777.1"/>
    </source>
</evidence>
<dbReference type="EC" id="6.3.3.2" evidence="5"/>
<dbReference type="Proteomes" id="UP000502433">
    <property type="component" value="Chromosome"/>
</dbReference>
<feature type="binding site" evidence="4">
    <location>
        <begin position="6"/>
        <end position="10"/>
    </location>
    <ligand>
        <name>ATP</name>
        <dbReference type="ChEBI" id="CHEBI:30616"/>
    </ligand>
</feature>
<dbReference type="EMBL" id="CP051206">
    <property type="protein sequence ID" value="QJB43777.1"/>
    <property type="molecule type" value="Genomic_DNA"/>
</dbReference>
<dbReference type="RefSeq" id="WP_168695211.1">
    <property type="nucleotide sequence ID" value="NZ_CP051206.1"/>
</dbReference>
<evidence type="ECO:0000256" key="5">
    <source>
        <dbReference type="RuleBase" id="RU361279"/>
    </source>
</evidence>
<keyword evidence="3 4" id="KW-0067">ATP-binding</keyword>
<dbReference type="InterPro" id="IPR037171">
    <property type="entry name" value="NagB/RpiA_transferase-like"/>
</dbReference>
<keyword evidence="5" id="KW-0460">Magnesium</keyword>
<keyword evidence="6" id="KW-0436">Ligase</keyword>
<dbReference type="Pfam" id="PF01812">
    <property type="entry name" value="5-FTHF_cyc-lig"/>
    <property type="match status" value="1"/>
</dbReference>
<dbReference type="Gene3D" id="3.40.50.10420">
    <property type="entry name" value="NagB/RpiA/CoA transferase-like"/>
    <property type="match status" value="1"/>
</dbReference>
<dbReference type="PANTHER" id="PTHR23407">
    <property type="entry name" value="ATPASE INHIBITOR/5-FORMYLTETRAHYDROFOLATE CYCLO-LIGASE"/>
    <property type="match status" value="1"/>
</dbReference>
<dbReference type="InterPro" id="IPR024185">
    <property type="entry name" value="FTHF_cligase-like_sf"/>
</dbReference>
<dbReference type="GO" id="GO:0035999">
    <property type="term" value="P:tetrahydrofolate interconversion"/>
    <property type="evidence" value="ECO:0007669"/>
    <property type="project" value="TreeGrafter"/>
</dbReference>
<evidence type="ECO:0000256" key="4">
    <source>
        <dbReference type="PIRSR" id="PIRSR006806-1"/>
    </source>
</evidence>
<gene>
    <name evidence="6" type="ORF">HGD76_05650</name>
</gene>
<dbReference type="GO" id="GO:0046872">
    <property type="term" value="F:metal ion binding"/>
    <property type="evidence" value="ECO:0007669"/>
    <property type="project" value="UniProtKB-KW"/>
</dbReference>
<keyword evidence="5" id="KW-0479">Metal-binding</keyword>
<evidence type="ECO:0000256" key="2">
    <source>
        <dbReference type="ARBA" id="ARBA00022741"/>
    </source>
</evidence>
<dbReference type="AlphaFoldDB" id="A0A6H2BX19"/>
<evidence type="ECO:0000256" key="1">
    <source>
        <dbReference type="ARBA" id="ARBA00010638"/>
    </source>
</evidence>
<dbReference type="PANTHER" id="PTHR23407:SF1">
    <property type="entry name" value="5-FORMYLTETRAHYDROFOLATE CYCLO-LIGASE"/>
    <property type="match status" value="1"/>
</dbReference>
<comment type="catalytic activity">
    <reaction evidence="5">
        <text>(6S)-5-formyl-5,6,7,8-tetrahydrofolate + ATP = (6R)-5,10-methenyltetrahydrofolate + ADP + phosphate</text>
        <dbReference type="Rhea" id="RHEA:10488"/>
        <dbReference type="ChEBI" id="CHEBI:30616"/>
        <dbReference type="ChEBI" id="CHEBI:43474"/>
        <dbReference type="ChEBI" id="CHEBI:57455"/>
        <dbReference type="ChEBI" id="CHEBI:57457"/>
        <dbReference type="ChEBI" id="CHEBI:456216"/>
        <dbReference type="EC" id="6.3.3.2"/>
    </reaction>
</comment>
<dbReference type="PIRSF" id="PIRSF006806">
    <property type="entry name" value="FTHF_cligase"/>
    <property type="match status" value="1"/>
</dbReference>
<comment type="cofactor">
    <cofactor evidence="5">
        <name>Mg(2+)</name>
        <dbReference type="ChEBI" id="CHEBI:18420"/>
    </cofactor>
</comment>
<sequence length="200" mass="23182">MSQLSKKELRRTLLHKRQSMTLLEWREKSDRLTTNIQNSVIFNQANTVLAFFSFRQEPDISSLYTNTNKRWGFPRCVDKSLVWHSWQPKDTINIGAYGITEPHHEAPIIDIEEVDLILVPCVGCDVQGYRLGYGGGYYDRLLNSPGWQTKATIGVVFDFAYLSQLPVDSWDKPLERVMTENAFFLIHNSLELTKQPRMEI</sequence>
<feature type="binding site" evidence="4">
    <location>
        <position position="57"/>
    </location>
    <ligand>
        <name>substrate</name>
    </ligand>
</feature>